<dbReference type="OrthoDB" id="9803017at2"/>
<proteinExistence type="predicted"/>
<dbReference type="FunCoup" id="D6Z0M2">
    <property type="interactions" value="317"/>
</dbReference>
<dbReference type="GO" id="GO:0031167">
    <property type="term" value="P:rRNA methylation"/>
    <property type="evidence" value="ECO:0007669"/>
    <property type="project" value="InterPro"/>
</dbReference>
<name>D6Z0M2_DESAT</name>
<accession>D6Z0M2</accession>
<evidence type="ECO:0000256" key="1">
    <source>
        <dbReference type="ARBA" id="ARBA00022603"/>
    </source>
</evidence>
<sequence length="196" mass="21301">MRIIAGRFKGRRLRAPGRRFADSLVRPTSDRAREALFNLLQGEVTGAAVLDLFAGTGALGLEALSRGAEQALFVEGNPSVARLLRENIELCGVAEQSRLVVRDCAFGLDFLTPLAPPAGFDLIMVDPPYDKGLAEATLARLAALPAAVFAPGAMLVVETRQQETLPPAAGPFQCRRDSRRYGEARFHFFNYEKGAR</sequence>
<keyword evidence="1 3" id="KW-0489">Methyltransferase</keyword>
<dbReference type="eggNOG" id="COG0742">
    <property type="taxonomic scope" value="Bacteria"/>
</dbReference>
<dbReference type="STRING" id="589865.DaAHT2_0545"/>
<dbReference type="InParanoid" id="D6Z0M2"/>
<dbReference type="Pfam" id="PF03602">
    <property type="entry name" value="Cons_hypoth95"/>
    <property type="match status" value="1"/>
</dbReference>
<dbReference type="AlphaFoldDB" id="D6Z0M2"/>
<reference evidence="4" key="1">
    <citation type="submission" date="2010-02" db="EMBL/GenBank/DDBJ databases">
        <title>Complete sequence of Desulfurivibrio alkaliphilus AHT2.</title>
        <authorList>
            <consortium name="US DOE Joint Genome Institute"/>
            <person name="Pitluck S."/>
            <person name="Chertkov O."/>
            <person name="Detter J.C."/>
            <person name="Han C."/>
            <person name="Tapia R."/>
            <person name="Larimer F."/>
            <person name="Land M."/>
            <person name="Hauser L."/>
            <person name="Kyrpides N."/>
            <person name="Mikhailova N."/>
            <person name="Sorokin D.Y."/>
            <person name="Muyzer G."/>
            <person name="Woyke T."/>
        </authorList>
    </citation>
    <scope>NUCLEOTIDE SEQUENCE [LARGE SCALE GENOMIC DNA]</scope>
    <source>
        <strain evidence="4">DSM 19089 / UNIQEM U267 / AHT2</strain>
    </source>
</reference>
<evidence type="ECO:0000313" key="4">
    <source>
        <dbReference type="Proteomes" id="UP000001508"/>
    </source>
</evidence>
<dbReference type="GO" id="GO:0008168">
    <property type="term" value="F:methyltransferase activity"/>
    <property type="evidence" value="ECO:0007669"/>
    <property type="project" value="UniProtKB-KW"/>
</dbReference>
<organism evidence="3 4">
    <name type="scientific">Desulfurivibrio alkaliphilus (strain DSM 19089 / UNIQEM U267 / AHT2)</name>
    <dbReference type="NCBI Taxonomy" id="589865"/>
    <lineage>
        <taxon>Bacteria</taxon>
        <taxon>Pseudomonadati</taxon>
        <taxon>Thermodesulfobacteriota</taxon>
        <taxon>Desulfobulbia</taxon>
        <taxon>Desulfobulbales</taxon>
        <taxon>Desulfobulbaceae</taxon>
        <taxon>Desulfurivibrio</taxon>
    </lineage>
</organism>
<keyword evidence="2 3" id="KW-0808">Transferase</keyword>
<evidence type="ECO:0000313" key="3">
    <source>
        <dbReference type="EMBL" id="ADH85251.1"/>
    </source>
</evidence>
<dbReference type="Proteomes" id="UP000001508">
    <property type="component" value="Chromosome"/>
</dbReference>
<dbReference type="InterPro" id="IPR029063">
    <property type="entry name" value="SAM-dependent_MTases_sf"/>
</dbReference>
<dbReference type="CDD" id="cd02440">
    <property type="entry name" value="AdoMet_MTases"/>
    <property type="match status" value="1"/>
</dbReference>
<dbReference type="HOGENOM" id="CLU_075826_0_2_7"/>
<dbReference type="PANTHER" id="PTHR43542:SF1">
    <property type="entry name" value="METHYLTRANSFERASE"/>
    <property type="match status" value="1"/>
</dbReference>
<dbReference type="KEGG" id="dak:DaAHT2_0545"/>
<evidence type="ECO:0000256" key="2">
    <source>
        <dbReference type="ARBA" id="ARBA00022679"/>
    </source>
</evidence>
<dbReference type="PIRSF" id="PIRSF004553">
    <property type="entry name" value="CHP00095"/>
    <property type="match status" value="1"/>
</dbReference>
<dbReference type="InterPro" id="IPR004398">
    <property type="entry name" value="RNA_MeTrfase_RsmD"/>
</dbReference>
<dbReference type="SUPFAM" id="SSF53335">
    <property type="entry name" value="S-adenosyl-L-methionine-dependent methyltransferases"/>
    <property type="match status" value="1"/>
</dbReference>
<gene>
    <name evidence="3" type="ordered locus">DaAHT2_0545</name>
</gene>
<dbReference type="Gene3D" id="3.40.50.150">
    <property type="entry name" value="Vaccinia Virus protein VP39"/>
    <property type="match status" value="1"/>
</dbReference>
<dbReference type="NCBIfam" id="TIGR00095">
    <property type="entry name" value="16S rRNA (guanine(966)-N(2))-methyltransferase RsmD"/>
    <property type="match status" value="1"/>
</dbReference>
<keyword evidence="4" id="KW-1185">Reference proteome</keyword>
<dbReference type="RefSeq" id="WP_013162782.1">
    <property type="nucleotide sequence ID" value="NC_014216.1"/>
</dbReference>
<dbReference type="PANTHER" id="PTHR43542">
    <property type="entry name" value="METHYLTRANSFERASE"/>
    <property type="match status" value="1"/>
</dbReference>
<dbReference type="EMBL" id="CP001940">
    <property type="protein sequence ID" value="ADH85251.1"/>
    <property type="molecule type" value="Genomic_DNA"/>
</dbReference>
<protein>
    <submittedName>
        <fullName evidence="3">Methyltransferase</fullName>
    </submittedName>
</protein>